<name>A0ABT2GYE5_9MICO</name>
<comment type="caution">
    <text evidence="7">The sequence shown here is derived from an EMBL/GenBank/DDBJ whole genome shotgun (WGS) entry which is preliminary data.</text>
</comment>
<keyword evidence="1" id="KW-0285">Flavoprotein</keyword>
<dbReference type="InterPro" id="IPR016215">
    <property type="entry name" value="NTA_MOA"/>
</dbReference>
<accession>A0ABT2GYE5</accession>
<proteinExistence type="inferred from homology"/>
<dbReference type="EMBL" id="JANLCJ010000001">
    <property type="protein sequence ID" value="MCS5732977.1"/>
    <property type="molecule type" value="Genomic_DNA"/>
</dbReference>
<dbReference type="NCBIfam" id="TIGR03860">
    <property type="entry name" value="FMN_nitrolo"/>
    <property type="match status" value="1"/>
</dbReference>
<keyword evidence="4 7" id="KW-0503">Monooxygenase</keyword>
<dbReference type="RefSeq" id="WP_259537705.1">
    <property type="nucleotide sequence ID" value="NZ_JANLCJ010000001.1"/>
</dbReference>
<keyword evidence="8" id="KW-1185">Reference proteome</keyword>
<keyword evidence="2" id="KW-0288">FMN</keyword>
<organism evidence="7 8">
    <name type="scientific">Herbiconiux daphne</name>
    <dbReference type="NCBI Taxonomy" id="2970914"/>
    <lineage>
        <taxon>Bacteria</taxon>
        <taxon>Bacillati</taxon>
        <taxon>Actinomycetota</taxon>
        <taxon>Actinomycetes</taxon>
        <taxon>Micrococcales</taxon>
        <taxon>Microbacteriaceae</taxon>
        <taxon>Herbiconiux</taxon>
    </lineage>
</organism>
<comment type="similarity">
    <text evidence="5">Belongs to the NtaA/SnaA/DszA monooxygenase family.</text>
</comment>
<dbReference type="GO" id="GO:0004497">
    <property type="term" value="F:monooxygenase activity"/>
    <property type="evidence" value="ECO:0007669"/>
    <property type="project" value="UniProtKB-KW"/>
</dbReference>
<dbReference type="SUPFAM" id="SSF51679">
    <property type="entry name" value="Bacterial luciferase-like"/>
    <property type="match status" value="1"/>
</dbReference>
<sequence>MTTRHLRIGAAYHGVGGPGQHSLWKNPELAPDAGVRIEKYIEWARIAEEGKLDFFFIADSTFITPDSPPHYLNRLEPLTILAAVSTATSRIGLVGTLSTSYNSPFNTARRFASLDLISGGRAGWNIVTSTDEGTAGQYGREQHYDYTERYGRALEHVRVVQELWDSYEDDAFPYDVEGDRFVDASKLHPVSHHGQYYDVEGPLNAIRSPQGQPVIFQAGNSDEGRDLGAEVAEAVFTFAPSLEAGQAFYTDIKARALARGRGGDEILVLPGVSPIVADTVEEARAIERAIHDAKPFDKQLGIFSRAFGWHDFTQYDLDAPFPELGDIGELSARTQSRVIKAYAREHGLTLRETVLHFTGFTPSPFAGTAETVADELERWFTEGALDGIILLQNLPSDFRRFTGEVLPILRARGLFRGEYEGDTLRSHLGLAVPENRHAVADGGSRVGAEPARASA</sequence>
<evidence type="ECO:0000256" key="4">
    <source>
        <dbReference type="ARBA" id="ARBA00023033"/>
    </source>
</evidence>
<dbReference type="PANTHER" id="PTHR30011:SF16">
    <property type="entry name" value="C2H2 FINGER DOMAIN TRANSCRIPTION FACTOR (EUROFUNG)-RELATED"/>
    <property type="match status" value="1"/>
</dbReference>
<dbReference type="PIRSF" id="PIRSF000337">
    <property type="entry name" value="NTA_MOA"/>
    <property type="match status" value="1"/>
</dbReference>
<dbReference type="Pfam" id="PF00296">
    <property type="entry name" value="Bac_luciferase"/>
    <property type="match status" value="1"/>
</dbReference>
<keyword evidence="3 7" id="KW-0560">Oxidoreductase</keyword>
<evidence type="ECO:0000313" key="8">
    <source>
        <dbReference type="Proteomes" id="UP001165586"/>
    </source>
</evidence>
<evidence type="ECO:0000313" key="7">
    <source>
        <dbReference type="EMBL" id="MCS5732977.1"/>
    </source>
</evidence>
<reference evidence="7" key="1">
    <citation type="submission" date="2022-08" db="EMBL/GenBank/DDBJ databases">
        <authorList>
            <person name="Deng Y."/>
            <person name="Han X.-F."/>
            <person name="Zhang Y.-Q."/>
        </authorList>
    </citation>
    <scope>NUCLEOTIDE SEQUENCE</scope>
    <source>
        <strain evidence="7">CPCC 203386</strain>
    </source>
</reference>
<dbReference type="Gene3D" id="3.20.20.30">
    <property type="entry name" value="Luciferase-like domain"/>
    <property type="match status" value="1"/>
</dbReference>
<evidence type="ECO:0000259" key="6">
    <source>
        <dbReference type="Pfam" id="PF00296"/>
    </source>
</evidence>
<dbReference type="InterPro" id="IPR036661">
    <property type="entry name" value="Luciferase-like_sf"/>
</dbReference>
<feature type="domain" description="Luciferase-like" evidence="6">
    <location>
        <begin position="32"/>
        <end position="380"/>
    </location>
</feature>
<dbReference type="InterPro" id="IPR051260">
    <property type="entry name" value="Diverse_substr_monoxygenases"/>
</dbReference>
<protein>
    <submittedName>
        <fullName evidence="7">NtaA/DmoA family FMN-dependent monooxygenase</fullName>
        <ecNumber evidence="7">1.14.-.-</ecNumber>
    </submittedName>
</protein>
<evidence type="ECO:0000256" key="3">
    <source>
        <dbReference type="ARBA" id="ARBA00023002"/>
    </source>
</evidence>
<dbReference type="PANTHER" id="PTHR30011">
    <property type="entry name" value="ALKANESULFONATE MONOOXYGENASE-RELATED"/>
    <property type="match status" value="1"/>
</dbReference>
<gene>
    <name evidence="7" type="ORF">N1032_04375</name>
</gene>
<dbReference type="InterPro" id="IPR011251">
    <property type="entry name" value="Luciferase-like_dom"/>
</dbReference>
<dbReference type="CDD" id="cd01095">
    <property type="entry name" value="Nitrilotriacetate_monoxgenase"/>
    <property type="match status" value="1"/>
</dbReference>
<dbReference type="Proteomes" id="UP001165586">
    <property type="component" value="Unassembled WGS sequence"/>
</dbReference>
<dbReference type="EC" id="1.14.-.-" evidence="7"/>
<evidence type="ECO:0000256" key="5">
    <source>
        <dbReference type="ARBA" id="ARBA00033748"/>
    </source>
</evidence>
<evidence type="ECO:0000256" key="2">
    <source>
        <dbReference type="ARBA" id="ARBA00022643"/>
    </source>
</evidence>
<evidence type="ECO:0000256" key="1">
    <source>
        <dbReference type="ARBA" id="ARBA00022630"/>
    </source>
</evidence>